<feature type="region of interest" description="Disordered" evidence="1">
    <location>
        <begin position="58"/>
        <end position="78"/>
    </location>
</feature>
<sequence>MLCAASCCRLLRRGVSVRYCWAGCATDAPFSNHHGTGFNHQLYIGRNTAISLEPINANSAARGQRSRTGHRPSAVPKLVPESASVSPGVIHGLACTKPRSCHTAL</sequence>
<keyword evidence="3" id="KW-1185">Reference proteome</keyword>
<dbReference type="AlphaFoldDB" id="A0A9N7UWG6"/>
<proteinExistence type="predicted"/>
<evidence type="ECO:0000313" key="3">
    <source>
        <dbReference type="Proteomes" id="UP001153269"/>
    </source>
</evidence>
<dbReference type="EMBL" id="CADEAL010002071">
    <property type="protein sequence ID" value="CAB1437795.1"/>
    <property type="molecule type" value="Genomic_DNA"/>
</dbReference>
<protein>
    <submittedName>
        <fullName evidence="2">Uncharacterized protein</fullName>
    </submittedName>
</protein>
<gene>
    <name evidence="2" type="ORF">PLEPLA_LOCUS25805</name>
</gene>
<organism evidence="2 3">
    <name type="scientific">Pleuronectes platessa</name>
    <name type="common">European plaice</name>
    <dbReference type="NCBI Taxonomy" id="8262"/>
    <lineage>
        <taxon>Eukaryota</taxon>
        <taxon>Metazoa</taxon>
        <taxon>Chordata</taxon>
        <taxon>Craniata</taxon>
        <taxon>Vertebrata</taxon>
        <taxon>Euteleostomi</taxon>
        <taxon>Actinopterygii</taxon>
        <taxon>Neopterygii</taxon>
        <taxon>Teleostei</taxon>
        <taxon>Neoteleostei</taxon>
        <taxon>Acanthomorphata</taxon>
        <taxon>Carangaria</taxon>
        <taxon>Pleuronectiformes</taxon>
        <taxon>Pleuronectoidei</taxon>
        <taxon>Pleuronectidae</taxon>
        <taxon>Pleuronectes</taxon>
    </lineage>
</organism>
<accession>A0A9N7UWG6</accession>
<reference evidence="2" key="1">
    <citation type="submission" date="2020-03" db="EMBL/GenBank/DDBJ databases">
        <authorList>
            <person name="Weist P."/>
        </authorList>
    </citation>
    <scope>NUCLEOTIDE SEQUENCE</scope>
</reference>
<evidence type="ECO:0000313" key="2">
    <source>
        <dbReference type="EMBL" id="CAB1437795.1"/>
    </source>
</evidence>
<comment type="caution">
    <text evidence="2">The sequence shown here is derived from an EMBL/GenBank/DDBJ whole genome shotgun (WGS) entry which is preliminary data.</text>
</comment>
<dbReference type="Proteomes" id="UP001153269">
    <property type="component" value="Unassembled WGS sequence"/>
</dbReference>
<name>A0A9N7UWG6_PLEPL</name>
<evidence type="ECO:0000256" key="1">
    <source>
        <dbReference type="SAM" id="MobiDB-lite"/>
    </source>
</evidence>